<dbReference type="EMBL" id="BMAU01021040">
    <property type="protein sequence ID" value="GFX87969.1"/>
    <property type="molecule type" value="Genomic_DNA"/>
</dbReference>
<evidence type="ECO:0000313" key="3">
    <source>
        <dbReference type="Proteomes" id="UP000887159"/>
    </source>
</evidence>
<organism evidence="2 3">
    <name type="scientific">Trichonephila clavipes</name>
    <name type="common">Golden silk orbweaver</name>
    <name type="synonym">Nephila clavipes</name>
    <dbReference type="NCBI Taxonomy" id="2585209"/>
    <lineage>
        <taxon>Eukaryota</taxon>
        <taxon>Metazoa</taxon>
        <taxon>Ecdysozoa</taxon>
        <taxon>Arthropoda</taxon>
        <taxon>Chelicerata</taxon>
        <taxon>Arachnida</taxon>
        <taxon>Araneae</taxon>
        <taxon>Araneomorphae</taxon>
        <taxon>Entelegynae</taxon>
        <taxon>Araneoidea</taxon>
        <taxon>Nephilidae</taxon>
        <taxon>Trichonephila</taxon>
    </lineage>
</organism>
<dbReference type="AlphaFoldDB" id="A0A8X6R9H0"/>
<accession>A0A8X6R9H0</accession>
<protein>
    <submittedName>
        <fullName evidence="2">Reverse transcriptase</fullName>
    </submittedName>
</protein>
<keyword evidence="2" id="KW-0695">RNA-directed DNA polymerase</keyword>
<keyword evidence="2" id="KW-0808">Transferase</keyword>
<proteinExistence type="predicted"/>
<dbReference type="Proteomes" id="UP000887159">
    <property type="component" value="Unassembled WGS sequence"/>
</dbReference>
<dbReference type="GO" id="GO:0003964">
    <property type="term" value="F:RNA-directed DNA polymerase activity"/>
    <property type="evidence" value="ECO:0007669"/>
    <property type="project" value="UniProtKB-KW"/>
</dbReference>
<reference evidence="2" key="1">
    <citation type="submission" date="2020-08" db="EMBL/GenBank/DDBJ databases">
        <title>Multicomponent nature underlies the extraordinary mechanical properties of spider dragline silk.</title>
        <authorList>
            <person name="Kono N."/>
            <person name="Nakamura H."/>
            <person name="Mori M."/>
            <person name="Yoshida Y."/>
            <person name="Ohtoshi R."/>
            <person name="Malay A.D."/>
            <person name="Moran D.A.P."/>
            <person name="Tomita M."/>
            <person name="Numata K."/>
            <person name="Arakawa K."/>
        </authorList>
    </citation>
    <scope>NUCLEOTIDE SEQUENCE</scope>
</reference>
<feature type="domain" description="RNase H type-1" evidence="1">
    <location>
        <begin position="26"/>
        <end position="157"/>
    </location>
</feature>
<dbReference type="InterPro" id="IPR036397">
    <property type="entry name" value="RNaseH_sf"/>
</dbReference>
<dbReference type="GO" id="GO:0004523">
    <property type="term" value="F:RNA-DNA hybrid ribonuclease activity"/>
    <property type="evidence" value="ECO:0007669"/>
    <property type="project" value="InterPro"/>
</dbReference>
<keyword evidence="3" id="KW-1185">Reference proteome</keyword>
<gene>
    <name evidence="2" type="primary">RF55_23213</name>
    <name evidence="2" type="ORF">TNCV_4374341</name>
</gene>
<dbReference type="Gene3D" id="3.30.420.10">
    <property type="entry name" value="Ribonuclease H-like superfamily/Ribonuclease H"/>
    <property type="match status" value="1"/>
</dbReference>
<dbReference type="InterPro" id="IPR012337">
    <property type="entry name" value="RNaseH-like_sf"/>
</dbReference>
<keyword evidence="2" id="KW-0548">Nucleotidyltransferase</keyword>
<comment type="caution">
    <text evidence="2">The sequence shown here is derived from an EMBL/GenBank/DDBJ whole genome shotgun (WGS) entry which is preliminary data.</text>
</comment>
<sequence length="176" mass="19110">MTSNKADTIPELKSCVLETIEERYPANEWLHINTDVSYLAETNGAGTGWFCRLFEGSLSVGKNATNHDGEVLAVCEATTQLLSVGLAPPKVFFIDSQAAIVALIRNTSTDCLNTIQCLTKIVELVSSGWTAALHCVPSHVRIPGDERADQKAKQGAESIHPEVALTLRRAKIINIH</sequence>
<dbReference type="PROSITE" id="PS50879">
    <property type="entry name" value="RNASE_H_1"/>
    <property type="match status" value="1"/>
</dbReference>
<dbReference type="GO" id="GO:0003676">
    <property type="term" value="F:nucleic acid binding"/>
    <property type="evidence" value="ECO:0007669"/>
    <property type="project" value="InterPro"/>
</dbReference>
<evidence type="ECO:0000259" key="1">
    <source>
        <dbReference type="PROSITE" id="PS50879"/>
    </source>
</evidence>
<evidence type="ECO:0000313" key="2">
    <source>
        <dbReference type="EMBL" id="GFX87969.1"/>
    </source>
</evidence>
<dbReference type="SUPFAM" id="SSF53098">
    <property type="entry name" value="Ribonuclease H-like"/>
    <property type="match status" value="1"/>
</dbReference>
<dbReference type="InterPro" id="IPR002156">
    <property type="entry name" value="RNaseH_domain"/>
</dbReference>
<name>A0A8X6R9H0_TRICX</name>